<gene>
    <name evidence="2" type="ORF">BLA60_13535</name>
</gene>
<feature type="compositionally biased region" description="Low complexity" evidence="1">
    <location>
        <begin position="48"/>
        <end position="66"/>
    </location>
</feature>
<feature type="compositionally biased region" description="Low complexity" evidence="1">
    <location>
        <begin position="442"/>
        <end position="460"/>
    </location>
</feature>
<evidence type="ECO:0000313" key="2">
    <source>
        <dbReference type="EMBL" id="OLF11032.1"/>
    </source>
</evidence>
<keyword evidence="3" id="KW-1185">Reference proteome</keyword>
<proteinExistence type="predicted"/>
<dbReference type="OrthoDB" id="3700401at2"/>
<organism evidence="2 3">
    <name type="scientific">Actinophytocola xinjiangensis</name>
    <dbReference type="NCBI Taxonomy" id="485602"/>
    <lineage>
        <taxon>Bacteria</taxon>
        <taxon>Bacillati</taxon>
        <taxon>Actinomycetota</taxon>
        <taxon>Actinomycetes</taxon>
        <taxon>Pseudonocardiales</taxon>
        <taxon>Pseudonocardiaceae</taxon>
    </lineage>
</organism>
<feature type="compositionally biased region" description="Basic and acidic residues" evidence="1">
    <location>
        <begin position="68"/>
        <end position="89"/>
    </location>
</feature>
<feature type="compositionally biased region" description="Low complexity" evidence="1">
    <location>
        <begin position="389"/>
        <end position="404"/>
    </location>
</feature>
<dbReference type="Proteomes" id="UP000185696">
    <property type="component" value="Unassembled WGS sequence"/>
</dbReference>
<dbReference type="AlphaFoldDB" id="A0A7Z1AYU6"/>
<evidence type="ECO:0000256" key="1">
    <source>
        <dbReference type="SAM" id="MobiDB-lite"/>
    </source>
</evidence>
<sequence>MPIFGQVWLWSSLAFLLGAVLCWALVALPARRRVGELEAELTARARRQSPASSGQSSSRSLSPVGSRRQHDEEDFDPRRLLVGNDRELEPAESDEAPLTRAYAMAGSRSGTVTAPPEIDTELSDGPRATATQYINVSGTSTLEAPPEVPAGKKDRGWFDDPQRRDENSPAATTVLPQVPAEPVDSRLVDDIEPATELVAPEAARDADRGTDRDGDRDTDRDGDNGGTVFSQRTHPIPGELIRQLDESDTSGPAHALVDDLDDSDGGVDERGILAELDASGESKHQLSQDPEVTSVLAPTPAPPATGSDHGAHDRTEVVPAHTAETTDDVQDEAVSASGRHGAAGDHSTPGAEEPKNMPGVTVQAEPPKNTLPKRVPSKPPSRTPFGVQTSTPASAPGPAASTTTVEPAAAQSANEAPRALFEPIVPAGDGPPVPPPPHRVRTATPAPARASAQAPAPTAGRGPFGPGSAMPGPGGTAPSPEYTVKASASAMRYCTQESDSYERTMAEVWFLSAADAERAGFRQVG</sequence>
<protein>
    <submittedName>
        <fullName evidence="2">Uncharacterized protein</fullName>
    </submittedName>
</protein>
<accession>A0A7Z1AYU6</accession>
<feature type="region of interest" description="Disordered" evidence="1">
    <location>
        <begin position="43"/>
        <end position="98"/>
    </location>
</feature>
<feature type="region of interest" description="Disordered" evidence="1">
    <location>
        <begin position="137"/>
        <end position="497"/>
    </location>
</feature>
<dbReference type="EMBL" id="MSIF01000005">
    <property type="protein sequence ID" value="OLF11032.1"/>
    <property type="molecule type" value="Genomic_DNA"/>
</dbReference>
<feature type="compositionally biased region" description="Basic and acidic residues" evidence="1">
    <location>
        <begin position="202"/>
        <end position="223"/>
    </location>
</feature>
<dbReference type="RefSeq" id="WP_075133194.1">
    <property type="nucleotide sequence ID" value="NZ_MSIF01000005.1"/>
</dbReference>
<reference evidence="2 3" key="1">
    <citation type="submission" date="2016-12" db="EMBL/GenBank/DDBJ databases">
        <title>The draft genome sequence of Actinophytocola xinjiangensis.</title>
        <authorList>
            <person name="Wang W."/>
            <person name="Yuan L."/>
        </authorList>
    </citation>
    <scope>NUCLEOTIDE SEQUENCE [LARGE SCALE GENOMIC DNA]</scope>
    <source>
        <strain evidence="2 3">CGMCC 4.4663</strain>
    </source>
</reference>
<comment type="caution">
    <text evidence="2">The sequence shown here is derived from an EMBL/GenBank/DDBJ whole genome shotgun (WGS) entry which is preliminary data.</text>
</comment>
<feature type="compositionally biased region" description="Basic and acidic residues" evidence="1">
    <location>
        <begin position="150"/>
        <end position="167"/>
    </location>
</feature>
<evidence type="ECO:0000313" key="3">
    <source>
        <dbReference type="Proteomes" id="UP000185696"/>
    </source>
</evidence>
<name>A0A7Z1AYU6_9PSEU</name>